<feature type="compositionally biased region" description="Low complexity" evidence="4">
    <location>
        <begin position="810"/>
        <end position="821"/>
    </location>
</feature>
<keyword evidence="5" id="KW-0812">Transmembrane</keyword>
<keyword evidence="1" id="KW-0732">Signal</keyword>
<proteinExistence type="predicted"/>
<evidence type="ECO:0000256" key="2">
    <source>
        <dbReference type="ARBA" id="ARBA00023157"/>
    </source>
</evidence>
<evidence type="ECO:0000313" key="7">
    <source>
        <dbReference type="EMBL" id="KAK6589462.1"/>
    </source>
</evidence>
<dbReference type="SMART" id="SM00032">
    <property type="entry name" value="CCP"/>
    <property type="match status" value="3"/>
</dbReference>
<dbReference type="InterPro" id="IPR032812">
    <property type="entry name" value="SbsA_Ig"/>
</dbReference>
<keyword evidence="5" id="KW-0472">Membrane</keyword>
<evidence type="ECO:0000256" key="3">
    <source>
        <dbReference type="SAM" id="Coils"/>
    </source>
</evidence>
<keyword evidence="3" id="KW-0175">Coiled coil</keyword>
<feature type="domain" description="Sushi" evidence="6">
    <location>
        <begin position="1529"/>
        <end position="1593"/>
    </location>
</feature>
<sequence length="3339" mass="375545">MLSSNNVLIFIIISGIYVNNFIRVKSESVEISNIGKLIETRKCNNSNDCGGRSCYNGLCTGLSGNDYMKYACYLGKDCTLTSVPGCFNELIQKKYAVRAIPYELECDNLKNVDNKYHRIFTSTRIDDDSEISNIGASTGRNRKWLECRVNSSKECVITIPKEVLMLGRYKLCSSRFSKEEFGKERDEFETFVVPIGELSVFGLKDEKNNRNKRANERKGVNLEYEKYINKDILIRNKSVRVCTANVPCSISGISGFGISENVRIMEIYKAEFGNNSTVEKLNCGSELKEGEKVYVHKCIPYNEGTECFFSSVSTEPQITLLCGCMIGGDKKCKSPKEFDTYISEIVYHKGISQVDDIDTDHSIKNDTMAKSRSSAEIGDKGILNVRSLQMDPCASCVNGYGLCYGTPKTCYGGFGNNPYEPPLILCVDGYDCRIKDKIIGEQITSRYKVAASPTIGCGVRILSNEESMFHSHNQWNCEGGNPFDCELHFGVGRRYNRSETISNTMLLCGCPDFASSGMPCDEPAEFYFPVAQIKVVECTDNTHCMHNALASCNTDTNQCQGVLPSVAQIGLGTMRCLSRQSCTIANIGQFIGGEMYRVIQTAPYVKCGASVALDPDYYQKVQTQMEATGPGGMGLPCIVQGGDSGAPGSSNSNCAINLGANAILGINRLCGCSGVDRDGNGIPCDSAEDFDTDLGLLDVGECNTDKDCKTGQVCTEHKCLSDQLLPYPSYFLPLNHSNIVPPVKELVIGFNENIEFPKEWQPRRLVITSNVYYRNRPLEIPILPQKEGKAGGNSGSSGNHHGLFADEKSSSTSSRSGSDSGRWTWWNRSKNGHSQNGASQIPVLYSSEIRGRKLVITLDSRTPLPEDEYVIGLEPGAVVDLQGNPNDAVPIWTFTISRNVSCPYMYITGFGTNNGNVNGLYTPWKSPMNNKAVWNGGERKQFYVYYSQQDDDGYSHSSGGGNGAWVIDRDLDSGDIIAYAESSLPDPHNHIPPDGKTTTWKKWSFLNSENDPEWLEHNDISIICKSYPEKSPPSLIGIQPSLGAINVPINNTEIKLTFNRPMNYGHWAWFNITGRNTGHLIHIPTDYEALYRGLYVISNQTSEVTLRPYEPLMEGEIYDITVELGALTDLTYQPWGNVGPNQLFFTTNGQVCPELDLSFHYDRNEIERVHIVYTNSPITNNYDTAIVSGSEDSKELAADSDPSNNKRRNSLVFQAGTNAILTCIDGYSTALETSSNSKGSFGCISGNWKLLEGIKCFQKCKPYPISSVSSQNYLIGEEYTVNSDEITDEEEIKNEVSYHSNKGLFESEGEKTYAHGSKLKVTCVGTEGSEIVTCNDGTWSALKLICGTSCPPYALISDSYSFKSEKDLEKHTPDSEITIVCSKNSDKVIELSNGEMYLDNESKEFTLTCIQGHWRSKSKLNSEEGKNKCFKRCNPIPKYQNNNIIDKNDNPYYIEYSSSSLDGNYKHGTLGRISCSENWSTFEESGFSEMILTCYDGSWLIVDSKFDPKDLFSYSSMIEKHNFKCEKRCLDLEIFKNKAYVIENIIPERKTGVSGSKVRVKCDRDRGTTQIGTRKSDEIECTNGVWGVPKTVCLSNCNSPEVSLGSAYEVYDQLNSKKKEGFYQHGSRILISCSDQGTLIQGSDLSQAATCTNGEWVFDNTLICASKCSMLKLQAKYKIVNQNLLDTPADTGDLRYITCSSNFGGSDIEEVLECKNGEWYPPKPTLECLSDCTLDATKSNFYHNSRINLGSGFSIYSLNPYIRDNYEVLSTENGNIIKHGDWTSIRCKQGYVRKTGPIKDKLLCKNGIFQTPTLICQKPTCFDGIQNQGELGIDCGGKCNKKCPDTCFDGTLNGDEVSIDCGGSCGNDNCPKCDDGIKNGDETGIDCGGSQCPACQPCYGFPINIIPENTLLSIDGGFTYIEDLEKESFLIENMATASGSEIHIRCIPGWEKEDSLESKLLILSCNDGKWLLPDSNKEATMKCSPPTCDDGIQNGDEWGIDCGGSCENSCSTCFDSVKNGDETGIDCGGSSCRSCNHCDDKLIKKITSFGTYIVDYKGDQNEMSEYTTNNSDDNNKGVGNNHNQSFKHNTKLKIGCLGSDKVVSLTCNDGKWINANFIDTLPCSRDRDYLNEDAYSGENDNNDYYLRLATYNNNNSEREVGGSNNEFERAVSIPFSSISYCTNKNSPCCDLINTFADIWNGECGVMYRQGRDTMIKTFCKGKCMNKLRESLVLYENSKNELNEAKINCKAAESISLIIRNHLCQNTTNNSGDSCSYSFHETFLILNNPLLLLDQTKTFELVCDKDSCHRKNLRLIQALSRFTRLSKSKINAGNDYNFESNGDEYENVFVRKQSYSDNNQYNSYNHKQNEYHNTEHRKDLTVNKIDNDIGDYWKQILLIQGEKALDLLCMFAKSPTNSKEKHSCIATSSKIIMPNTTSYSPIEWLSSMVSERKLQSIGKNNVSENYVFKDNISSKCIRNLPEDVCFFQSMRVYGQLLYQVGREIRNKEMVRTGYLYRSIGRYYCQETVENKICGEMLFKNVLLENGYDWWSSFYESSFGGITIRDTCNPYYLNFSCTPHCKKKLIDQLHNKGCCYAAQLEIQRGILEIEKRDEEEKNINKINQGVKQEHMDNNIETMEKLLIGKNNKVKKEYSDYYDYDYEYSYNNAKGLLYSKVNTERSIDYLEQRCGFSMDRVCSSGVKTDNILLEFKYKNLNYFEITNTLQEEYLRDSLRETISTFLSLPISDIPRMRSWPGSYIVEILIDAGLSTRSVLGILEENSKQLEAELSKYDEIDNEYGLRVKKMTQSYSRSLSIRDSPSIPYVGTFDMDVLSNQLDYPNCLKPTLELLGIDDTDDSGNYYGNGYEIVGDTSLKQGSYRNLICKDSYNSVHSSKNTASQSYICDNGRWRKIQNESKIECRKSCMPFSSNQITNKHVEYIRHLRKEYEDLNYFDDSNTNTNNVNYEKNKSLWNNYEVVDQEDYDDYSDNTYMYINENIFGNNYIGGESSYIINRNSNNEFESVYRDNYKRNNLISQYVISGIGTDHGSTRSITCSYGYVSDNPNIESETFRCENGNWLSNLSDHDKFVCIKGTDSKFKYCKVSFITSIIGTVKYQVSELFDFSKQNSHKSDFKLFKITCSRGYENEKDPILLACNNGNYYNIKGDTKTLSKNTDYEFMYYTVIKAVYGENSKSNTELTSLTPIIPSISFTNTNSNIQDTYSIHKIVNCAPMKVMNLSESKGLSGPALYSILFAPLIIGMFILAIVFWFRKYKWKRNLIHNENIYRNKEIALAILDVNKESNISDIENASFNTNDKTNNINVNDKTNYINSRTINKEKTNKKL</sequence>
<dbReference type="EMBL" id="JAWDEY010000012">
    <property type="protein sequence ID" value="KAK6589462.1"/>
    <property type="molecule type" value="Genomic_DNA"/>
</dbReference>
<dbReference type="InterPro" id="IPR000436">
    <property type="entry name" value="Sushi_SCR_CCP_dom"/>
</dbReference>
<feature type="coiled-coil region" evidence="3">
    <location>
        <begin position="2224"/>
        <end position="2254"/>
    </location>
</feature>
<comment type="caution">
    <text evidence="7">The sequence shown here is derived from an EMBL/GenBank/DDBJ whole genome shotgun (WGS) entry which is preliminary data.</text>
</comment>
<keyword evidence="8" id="KW-1185">Reference proteome</keyword>
<keyword evidence="5" id="KW-1133">Transmembrane helix</keyword>
<dbReference type="Pfam" id="PF13205">
    <property type="entry name" value="Big_5"/>
    <property type="match status" value="1"/>
</dbReference>
<evidence type="ECO:0000313" key="8">
    <source>
        <dbReference type="Proteomes" id="UP001311799"/>
    </source>
</evidence>
<feature type="domain" description="Sushi" evidence="6">
    <location>
        <begin position="1286"/>
        <end position="1346"/>
    </location>
</feature>
<organism evidence="7 8">
    <name type="scientific">Cryptosporidium xiaoi</name>
    <dbReference type="NCBI Taxonomy" id="659607"/>
    <lineage>
        <taxon>Eukaryota</taxon>
        <taxon>Sar</taxon>
        <taxon>Alveolata</taxon>
        <taxon>Apicomplexa</taxon>
        <taxon>Conoidasida</taxon>
        <taxon>Coccidia</taxon>
        <taxon>Eucoccidiorida</taxon>
        <taxon>Eimeriorina</taxon>
        <taxon>Cryptosporidiidae</taxon>
        <taxon>Cryptosporidium</taxon>
    </lineage>
</organism>
<evidence type="ECO:0000259" key="6">
    <source>
        <dbReference type="SMART" id="SM00032"/>
    </source>
</evidence>
<evidence type="ECO:0000256" key="1">
    <source>
        <dbReference type="ARBA" id="ARBA00022729"/>
    </source>
</evidence>
<evidence type="ECO:0000256" key="4">
    <source>
        <dbReference type="SAM" id="MobiDB-lite"/>
    </source>
</evidence>
<accession>A0AAV9XXR5</accession>
<gene>
    <name evidence="7" type="ORF">RS030_203146</name>
</gene>
<reference evidence="7 8" key="1">
    <citation type="submission" date="2023-10" db="EMBL/GenBank/DDBJ databases">
        <title>Comparative genomics analysis reveals potential genetic determinants of host preference in Cryptosporidium xiaoi.</title>
        <authorList>
            <person name="Xiao L."/>
            <person name="Li J."/>
        </authorList>
    </citation>
    <scope>NUCLEOTIDE SEQUENCE [LARGE SCALE GENOMIC DNA]</scope>
    <source>
        <strain evidence="7 8">52996</strain>
    </source>
</reference>
<dbReference type="Proteomes" id="UP001311799">
    <property type="component" value="Unassembled WGS sequence"/>
</dbReference>
<protein>
    <submittedName>
        <fullName evidence="7">Gigantic extracellular protein</fullName>
    </submittedName>
</protein>
<name>A0AAV9XXR5_9CRYT</name>
<feature type="domain" description="Sushi" evidence="6">
    <location>
        <begin position="1597"/>
        <end position="1664"/>
    </location>
</feature>
<evidence type="ECO:0000256" key="5">
    <source>
        <dbReference type="SAM" id="Phobius"/>
    </source>
</evidence>
<feature type="region of interest" description="Disordered" evidence="4">
    <location>
        <begin position="784"/>
        <end position="821"/>
    </location>
</feature>
<feature type="transmembrane region" description="Helical" evidence="5">
    <location>
        <begin position="3243"/>
        <end position="3265"/>
    </location>
</feature>
<keyword evidence="2" id="KW-1015">Disulfide bond</keyword>